<reference evidence="2 3" key="1">
    <citation type="journal article" date="2016" name="Genome Biol. Evol.">
        <title>Divergent and convergent evolution of fungal pathogenicity.</title>
        <authorList>
            <person name="Shang Y."/>
            <person name="Xiao G."/>
            <person name="Zheng P."/>
            <person name="Cen K."/>
            <person name="Zhan S."/>
            <person name="Wang C."/>
        </authorList>
    </citation>
    <scope>NUCLEOTIDE SEQUENCE [LARGE SCALE GENOMIC DNA]</scope>
    <source>
        <strain evidence="2 3">RCEF 3172</strain>
    </source>
</reference>
<dbReference type="InterPro" id="IPR027417">
    <property type="entry name" value="P-loop_NTPase"/>
</dbReference>
<protein>
    <recommendedName>
        <fullName evidence="4">NAD dependent epimerase/dehydratase</fullName>
    </recommendedName>
</protein>
<evidence type="ECO:0008006" key="4">
    <source>
        <dbReference type="Google" id="ProtNLM"/>
    </source>
</evidence>
<dbReference type="OrthoDB" id="408152at2759"/>
<dbReference type="Pfam" id="PF17784">
    <property type="entry name" value="Sulfotransfer_4"/>
    <property type="match status" value="1"/>
</dbReference>
<evidence type="ECO:0000313" key="3">
    <source>
        <dbReference type="Proteomes" id="UP000076863"/>
    </source>
</evidence>
<keyword evidence="1" id="KW-0812">Transmembrane</keyword>
<keyword evidence="1" id="KW-1133">Transmembrane helix</keyword>
<dbReference type="InterPro" id="IPR040632">
    <property type="entry name" value="Sulfotransfer_4"/>
</dbReference>
<gene>
    <name evidence="2" type="ORF">BBO_02250</name>
</gene>
<organism evidence="2 3">
    <name type="scientific">Beauveria brongniartii RCEF 3172</name>
    <dbReference type="NCBI Taxonomy" id="1081107"/>
    <lineage>
        <taxon>Eukaryota</taxon>
        <taxon>Fungi</taxon>
        <taxon>Dikarya</taxon>
        <taxon>Ascomycota</taxon>
        <taxon>Pezizomycotina</taxon>
        <taxon>Sordariomycetes</taxon>
        <taxon>Hypocreomycetidae</taxon>
        <taxon>Hypocreales</taxon>
        <taxon>Cordycipitaceae</taxon>
        <taxon>Beauveria</taxon>
        <taxon>Beauveria brongniartii</taxon>
    </lineage>
</organism>
<dbReference type="AlphaFoldDB" id="A0A162HZ51"/>
<feature type="transmembrane region" description="Helical" evidence="1">
    <location>
        <begin position="267"/>
        <end position="286"/>
    </location>
</feature>
<dbReference type="Gene3D" id="3.40.50.300">
    <property type="entry name" value="P-loop containing nucleotide triphosphate hydrolases"/>
    <property type="match status" value="1"/>
</dbReference>
<name>A0A162HZ51_9HYPO</name>
<dbReference type="Proteomes" id="UP000076863">
    <property type="component" value="Unassembled WGS sequence"/>
</dbReference>
<keyword evidence="1" id="KW-0472">Membrane</keyword>
<evidence type="ECO:0000313" key="2">
    <source>
        <dbReference type="EMBL" id="OAA49205.1"/>
    </source>
</evidence>
<accession>A0A162HZ51</accession>
<dbReference type="SUPFAM" id="SSF52540">
    <property type="entry name" value="P-loop containing nucleoside triphosphate hydrolases"/>
    <property type="match status" value="1"/>
</dbReference>
<keyword evidence="3" id="KW-1185">Reference proteome</keyword>
<sequence>MGGINGWWFHFLENYIYSVPEPPPRRRTKPMEVLCVGLPRTGTESLQTALLQLGYDHTHHGWDIVFEQPNRAAQWVKLSRKKWFGPLDGNVEITTADFDALLGHCAAVTDAAGSVFAAELIAAYPDAKVILNYRKDIDAWHKSATNTLARANSHWIYFFMSWLCTEGFWAWHVYVRVMWPAVFRALDGNIETGAARNGKWVYREHCNMIRGLVPKDRLLEWCVDDGWKPLCEFLGKPEPTTAFPHVNTAAGFIGREQQLAKRSMMSVLRNVAILVTTTIAVLAIYSKYI</sequence>
<feature type="transmembrane region" description="Helical" evidence="1">
    <location>
        <begin position="155"/>
        <end position="174"/>
    </location>
</feature>
<comment type="caution">
    <text evidence="2">The sequence shown here is derived from an EMBL/GenBank/DDBJ whole genome shotgun (WGS) entry which is preliminary data.</text>
</comment>
<dbReference type="EMBL" id="AZHA01000004">
    <property type="protein sequence ID" value="OAA49205.1"/>
    <property type="molecule type" value="Genomic_DNA"/>
</dbReference>
<dbReference type="PANTHER" id="PTHR36978:SF8">
    <property type="entry name" value="NAD DEPENDENT EPIMERASE_DEHYDRATASE"/>
    <property type="match status" value="1"/>
</dbReference>
<evidence type="ECO:0000256" key="1">
    <source>
        <dbReference type="SAM" id="Phobius"/>
    </source>
</evidence>
<proteinExistence type="predicted"/>
<dbReference type="PANTHER" id="PTHR36978">
    <property type="entry name" value="P-LOOP CONTAINING NUCLEOTIDE TRIPHOSPHATE HYDROLASE"/>
    <property type="match status" value="1"/>
</dbReference>